<sequence length="346" mass="38609">MHNSQFAGRSVVIVVLLLAMAAQLQLSTQVEYMNSNQDICRLFPDNTKIREPGYCDRWIVCKNLKTTEGEICTGSTSKFNLNSGSCAKSLEKKDTYCDAPCTSKTNGYVGDSFNCANWYYCEKAKLLSSGVCEGGRYFDQASGGCYYPQNTQCNAKFEICQIAPVGVKVKDEVYCNSYITCSKTGEMTRNECEPGKYFEVLSGECIQKALVECDKHPLPEDACGNKKLAKRDTFVSDGATCRGYLYCRDMGSGIPDPDPVWQQCPLGTFFNATLQLCQDKSACKCSEDRCDGRESGFELMQVAGCHNYVECVNGVEMSPFRCDDDEYFDIETEKCTTEPRHYQICS</sequence>
<evidence type="ECO:0000313" key="3">
    <source>
        <dbReference type="EMBL" id="EDV97896.1"/>
    </source>
</evidence>
<dbReference type="OMA" id="FFNQERQ"/>
<accession>B4J0P1</accession>
<feature type="domain" description="Chitin-binding type-2" evidence="2">
    <location>
        <begin position="157"/>
        <end position="215"/>
    </location>
</feature>
<dbReference type="STRING" id="7222.B4J0P1"/>
<dbReference type="Pfam" id="PF01607">
    <property type="entry name" value="CBM_14"/>
    <property type="match status" value="4"/>
</dbReference>
<dbReference type="SMART" id="SM00494">
    <property type="entry name" value="ChtBD2"/>
    <property type="match status" value="4"/>
</dbReference>
<dbReference type="AlphaFoldDB" id="B4J0P1"/>
<evidence type="ECO:0000313" key="4">
    <source>
        <dbReference type="Proteomes" id="UP000001070"/>
    </source>
</evidence>
<dbReference type="eggNOG" id="ENOG502T86H">
    <property type="taxonomic scope" value="Eukaryota"/>
</dbReference>
<dbReference type="PROSITE" id="PS50940">
    <property type="entry name" value="CHIT_BIND_II"/>
    <property type="match status" value="4"/>
</dbReference>
<feature type="chain" id="PRO_5002808102" evidence="1">
    <location>
        <begin position="28"/>
        <end position="346"/>
    </location>
</feature>
<feature type="signal peptide" evidence="1">
    <location>
        <begin position="1"/>
        <end position="27"/>
    </location>
</feature>
<dbReference type="OrthoDB" id="7886528at2759"/>
<dbReference type="InParanoid" id="B4J0P1"/>
<evidence type="ECO:0000256" key="1">
    <source>
        <dbReference type="SAM" id="SignalP"/>
    </source>
</evidence>
<evidence type="ECO:0000259" key="2">
    <source>
        <dbReference type="PROSITE" id="PS50940"/>
    </source>
</evidence>
<gene>
    <name evidence="3" type="primary">Dgri\GH14443</name>
    <name evidence="3" type="ORF">Dgri_GH14443</name>
</gene>
<dbReference type="InterPro" id="IPR036508">
    <property type="entry name" value="Chitin-bd_dom_sf"/>
</dbReference>
<feature type="domain" description="Chitin-binding type-2" evidence="2">
    <location>
        <begin position="287"/>
        <end position="346"/>
    </location>
</feature>
<name>B4J0P1_DROGR</name>
<feature type="domain" description="Chitin-binding type-2" evidence="2">
    <location>
        <begin position="98"/>
        <end position="155"/>
    </location>
</feature>
<organism evidence="4">
    <name type="scientific">Drosophila grimshawi</name>
    <name type="common">Hawaiian fruit fly</name>
    <name type="synonym">Idiomyia grimshawi</name>
    <dbReference type="NCBI Taxonomy" id="7222"/>
    <lineage>
        <taxon>Eukaryota</taxon>
        <taxon>Metazoa</taxon>
        <taxon>Ecdysozoa</taxon>
        <taxon>Arthropoda</taxon>
        <taxon>Hexapoda</taxon>
        <taxon>Insecta</taxon>
        <taxon>Pterygota</taxon>
        <taxon>Neoptera</taxon>
        <taxon>Endopterygota</taxon>
        <taxon>Diptera</taxon>
        <taxon>Brachycera</taxon>
        <taxon>Muscomorpha</taxon>
        <taxon>Ephydroidea</taxon>
        <taxon>Drosophilidae</taxon>
        <taxon>Drosophila</taxon>
        <taxon>Hawaiian Drosophila</taxon>
    </lineage>
</organism>
<keyword evidence="4" id="KW-1185">Reference proteome</keyword>
<dbReference type="InterPro" id="IPR002557">
    <property type="entry name" value="Chitin-bd_dom"/>
</dbReference>
<feature type="domain" description="Chitin-binding type-2" evidence="2">
    <location>
        <begin position="220"/>
        <end position="283"/>
    </location>
</feature>
<dbReference type="SUPFAM" id="SSF57625">
    <property type="entry name" value="Invertebrate chitin-binding proteins"/>
    <property type="match status" value="4"/>
</dbReference>
<dbReference type="GO" id="GO:0005576">
    <property type="term" value="C:extracellular region"/>
    <property type="evidence" value="ECO:0007669"/>
    <property type="project" value="InterPro"/>
</dbReference>
<protein>
    <submittedName>
        <fullName evidence="3">GH14443</fullName>
    </submittedName>
</protein>
<dbReference type="PhylomeDB" id="B4J0P1"/>
<dbReference type="EMBL" id="CH916366">
    <property type="protein sequence ID" value="EDV97896.1"/>
    <property type="molecule type" value="Genomic_DNA"/>
</dbReference>
<dbReference type="Proteomes" id="UP000001070">
    <property type="component" value="Unassembled WGS sequence"/>
</dbReference>
<dbReference type="HOGENOM" id="CLU_045312_1_0_1"/>
<keyword evidence="1" id="KW-0732">Signal</keyword>
<proteinExistence type="predicted"/>
<dbReference type="GO" id="GO:0008061">
    <property type="term" value="F:chitin binding"/>
    <property type="evidence" value="ECO:0007669"/>
    <property type="project" value="InterPro"/>
</dbReference>
<dbReference type="Gene3D" id="2.170.140.10">
    <property type="entry name" value="Chitin binding domain"/>
    <property type="match status" value="2"/>
</dbReference>
<reference evidence="3 4" key="1">
    <citation type="journal article" date="2007" name="Nature">
        <title>Evolution of genes and genomes on the Drosophila phylogeny.</title>
        <authorList>
            <consortium name="Drosophila 12 Genomes Consortium"/>
            <person name="Clark A.G."/>
            <person name="Eisen M.B."/>
            <person name="Smith D.R."/>
            <person name="Bergman C.M."/>
            <person name="Oliver B."/>
            <person name="Markow T.A."/>
            <person name="Kaufman T.C."/>
            <person name="Kellis M."/>
            <person name="Gelbart W."/>
            <person name="Iyer V.N."/>
            <person name="Pollard D.A."/>
            <person name="Sackton T.B."/>
            <person name="Larracuente A.M."/>
            <person name="Singh N.D."/>
            <person name="Abad J.P."/>
            <person name="Abt D.N."/>
            <person name="Adryan B."/>
            <person name="Aguade M."/>
            <person name="Akashi H."/>
            <person name="Anderson W.W."/>
            <person name="Aquadro C.F."/>
            <person name="Ardell D.H."/>
            <person name="Arguello R."/>
            <person name="Artieri C.G."/>
            <person name="Barbash D.A."/>
            <person name="Barker D."/>
            <person name="Barsanti P."/>
            <person name="Batterham P."/>
            <person name="Batzoglou S."/>
            <person name="Begun D."/>
            <person name="Bhutkar A."/>
            <person name="Blanco E."/>
            <person name="Bosak S.A."/>
            <person name="Bradley R.K."/>
            <person name="Brand A.D."/>
            <person name="Brent M.R."/>
            <person name="Brooks A.N."/>
            <person name="Brown R.H."/>
            <person name="Butlin R.K."/>
            <person name="Caggese C."/>
            <person name="Calvi B.R."/>
            <person name="Bernardo de Carvalho A."/>
            <person name="Caspi A."/>
            <person name="Castrezana S."/>
            <person name="Celniker S.E."/>
            <person name="Chang J.L."/>
            <person name="Chapple C."/>
            <person name="Chatterji S."/>
            <person name="Chinwalla A."/>
            <person name="Civetta A."/>
            <person name="Clifton S.W."/>
            <person name="Comeron J.M."/>
            <person name="Costello J.C."/>
            <person name="Coyne J.A."/>
            <person name="Daub J."/>
            <person name="David R.G."/>
            <person name="Delcher A.L."/>
            <person name="Delehaunty K."/>
            <person name="Do C.B."/>
            <person name="Ebling H."/>
            <person name="Edwards K."/>
            <person name="Eickbush T."/>
            <person name="Evans J.D."/>
            <person name="Filipski A."/>
            <person name="Findeiss S."/>
            <person name="Freyhult E."/>
            <person name="Fulton L."/>
            <person name="Fulton R."/>
            <person name="Garcia A.C."/>
            <person name="Gardiner A."/>
            <person name="Garfield D.A."/>
            <person name="Garvin B.E."/>
            <person name="Gibson G."/>
            <person name="Gilbert D."/>
            <person name="Gnerre S."/>
            <person name="Godfrey J."/>
            <person name="Good R."/>
            <person name="Gotea V."/>
            <person name="Gravely B."/>
            <person name="Greenberg A.J."/>
            <person name="Griffiths-Jones S."/>
            <person name="Gross S."/>
            <person name="Guigo R."/>
            <person name="Gustafson E.A."/>
            <person name="Haerty W."/>
            <person name="Hahn M.W."/>
            <person name="Halligan D.L."/>
            <person name="Halpern A.L."/>
            <person name="Halter G.M."/>
            <person name="Han M.V."/>
            <person name="Heger A."/>
            <person name="Hillier L."/>
            <person name="Hinrichs A.S."/>
            <person name="Holmes I."/>
            <person name="Hoskins R.A."/>
            <person name="Hubisz M.J."/>
            <person name="Hultmark D."/>
            <person name="Huntley M.A."/>
            <person name="Jaffe D.B."/>
            <person name="Jagadeeshan S."/>
            <person name="Jeck W.R."/>
            <person name="Johnson J."/>
            <person name="Jones C.D."/>
            <person name="Jordan W.C."/>
            <person name="Karpen G.H."/>
            <person name="Kataoka E."/>
            <person name="Keightley P.D."/>
            <person name="Kheradpour P."/>
            <person name="Kirkness E.F."/>
            <person name="Koerich L.B."/>
            <person name="Kristiansen K."/>
            <person name="Kudrna D."/>
            <person name="Kulathinal R.J."/>
            <person name="Kumar S."/>
            <person name="Kwok R."/>
            <person name="Lander E."/>
            <person name="Langley C.H."/>
            <person name="Lapoint R."/>
            <person name="Lazzaro B.P."/>
            <person name="Lee S.J."/>
            <person name="Levesque L."/>
            <person name="Li R."/>
            <person name="Lin C.F."/>
            <person name="Lin M.F."/>
            <person name="Lindblad-Toh K."/>
            <person name="Llopart A."/>
            <person name="Long M."/>
            <person name="Low L."/>
            <person name="Lozovsky E."/>
            <person name="Lu J."/>
            <person name="Luo M."/>
            <person name="Machado C.A."/>
            <person name="Makalowski W."/>
            <person name="Marzo M."/>
            <person name="Matsuda M."/>
            <person name="Matzkin L."/>
            <person name="McAllister B."/>
            <person name="McBride C.S."/>
            <person name="McKernan B."/>
            <person name="McKernan K."/>
            <person name="Mendez-Lago M."/>
            <person name="Minx P."/>
            <person name="Mollenhauer M.U."/>
            <person name="Montooth K."/>
            <person name="Mount S.M."/>
            <person name="Mu X."/>
            <person name="Myers E."/>
            <person name="Negre B."/>
            <person name="Newfeld S."/>
            <person name="Nielsen R."/>
            <person name="Noor M.A."/>
            <person name="O'Grady P."/>
            <person name="Pachter L."/>
            <person name="Papaceit M."/>
            <person name="Parisi M.J."/>
            <person name="Parisi M."/>
            <person name="Parts L."/>
            <person name="Pedersen J.S."/>
            <person name="Pesole G."/>
            <person name="Phillippy A.M."/>
            <person name="Ponting C.P."/>
            <person name="Pop M."/>
            <person name="Porcelli D."/>
            <person name="Powell J.R."/>
            <person name="Prohaska S."/>
            <person name="Pruitt K."/>
            <person name="Puig M."/>
            <person name="Quesneville H."/>
            <person name="Ram K.R."/>
            <person name="Rand D."/>
            <person name="Rasmussen M.D."/>
            <person name="Reed L.K."/>
            <person name="Reenan R."/>
            <person name="Reily A."/>
            <person name="Remington K.A."/>
            <person name="Rieger T.T."/>
            <person name="Ritchie M.G."/>
            <person name="Robin C."/>
            <person name="Rogers Y.H."/>
            <person name="Rohde C."/>
            <person name="Rozas J."/>
            <person name="Rubenfield M.J."/>
            <person name="Ruiz A."/>
            <person name="Russo S."/>
            <person name="Salzberg S.L."/>
            <person name="Sanchez-Gracia A."/>
            <person name="Saranga D.J."/>
            <person name="Sato H."/>
            <person name="Schaeffer S.W."/>
            <person name="Schatz M.C."/>
            <person name="Schlenke T."/>
            <person name="Schwartz R."/>
            <person name="Segarra C."/>
            <person name="Singh R.S."/>
            <person name="Sirot L."/>
            <person name="Sirota M."/>
            <person name="Sisneros N.B."/>
            <person name="Smith C.D."/>
            <person name="Smith T.F."/>
            <person name="Spieth J."/>
            <person name="Stage D.E."/>
            <person name="Stark A."/>
            <person name="Stephan W."/>
            <person name="Strausberg R.L."/>
            <person name="Strempel S."/>
            <person name="Sturgill D."/>
            <person name="Sutton G."/>
            <person name="Sutton G.G."/>
            <person name="Tao W."/>
            <person name="Teichmann S."/>
            <person name="Tobari Y.N."/>
            <person name="Tomimura Y."/>
            <person name="Tsolas J.M."/>
            <person name="Valente V.L."/>
            <person name="Venter E."/>
            <person name="Venter J.C."/>
            <person name="Vicario S."/>
            <person name="Vieira F.G."/>
            <person name="Vilella A.J."/>
            <person name="Villasante A."/>
            <person name="Walenz B."/>
            <person name="Wang J."/>
            <person name="Wasserman M."/>
            <person name="Watts T."/>
            <person name="Wilson D."/>
            <person name="Wilson R.K."/>
            <person name="Wing R.A."/>
            <person name="Wolfner M.F."/>
            <person name="Wong A."/>
            <person name="Wong G.K."/>
            <person name="Wu C.I."/>
            <person name="Wu G."/>
            <person name="Yamamoto D."/>
            <person name="Yang H.P."/>
            <person name="Yang S.P."/>
            <person name="Yorke J.A."/>
            <person name="Yoshida K."/>
            <person name="Zdobnov E."/>
            <person name="Zhang P."/>
            <person name="Zhang Y."/>
            <person name="Zimin A.V."/>
            <person name="Baldwin J."/>
            <person name="Abdouelleil A."/>
            <person name="Abdulkadir J."/>
            <person name="Abebe A."/>
            <person name="Abera B."/>
            <person name="Abreu J."/>
            <person name="Acer S.C."/>
            <person name="Aftuck L."/>
            <person name="Alexander A."/>
            <person name="An P."/>
            <person name="Anderson E."/>
            <person name="Anderson S."/>
            <person name="Arachi H."/>
            <person name="Azer M."/>
            <person name="Bachantsang P."/>
            <person name="Barry A."/>
            <person name="Bayul T."/>
            <person name="Berlin A."/>
            <person name="Bessette D."/>
            <person name="Bloom T."/>
            <person name="Blye J."/>
            <person name="Boguslavskiy L."/>
            <person name="Bonnet C."/>
            <person name="Boukhgalter B."/>
            <person name="Bourzgui I."/>
            <person name="Brown A."/>
            <person name="Cahill P."/>
            <person name="Channer S."/>
            <person name="Cheshatsang Y."/>
            <person name="Chuda L."/>
            <person name="Citroen M."/>
            <person name="Collymore A."/>
            <person name="Cooke P."/>
            <person name="Costello M."/>
            <person name="D'Aco K."/>
            <person name="Daza R."/>
            <person name="De Haan G."/>
            <person name="DeGray S."/>
            <person name="DeMaso C."/>
            <person name="Dhargay N."/>
            <person name="Dooley K."/>
            <person name="Dooley E."/>
            <person name="Doricent M."/>
            <person name="Dorje P."/>
            <person name="Dorjee K."/>
            <person name="Dupes A."/>
            <person name="Elong R."/>
            <person name="Falk J."/>
            <person name="Farina A."/>
            <person name="Faro S."/>
            <person name="Ferguson D."/>
            <person name="Fisher S."/>
            <person name="Foley C.D."/>
            <person name="Franke A."/>
            <person name="Friedrich D."/>
            <person name="Gadbois L."/>
            <person name="Gearin G."/>
            <person name="Gearin C.R."/>
            <person name="Giannoukos G."/>
            <person name="Goode T."/>
            <person name="Graham J."/>
            <person name="Grandbois E."/>
            <person name="Grewal S."/>
            <person name="Gyaltsen K."/>
            <person name="Hafez N."/>
            <person name="Hagos B."/>
            <person name="Hall J."/>
            <person name="Henson C."/>
            <person name="Hollinger A."/>
            <person name="Honan T."/>
            <person name="Huard M.D."/>
            <person name="Hughes L."/>
            <person name="Hurhula B."/>
            <person name="Husby M.E."/>
            <person name="Kamat A."/>
            <person name="Kanga B."/>
            <person name="Kashin S."/>
            <person name="Khazanovich D."/>
            <person name="Kisner P."/>
            <person name="Lance K."/>
            <person name="Lara M."/>
            <person name="Lee W."/>
            <person name="Lennon N."/>
            <person name="Letendre F."/>
            <person name="LeVine R."/>
            <person name="Lipovsky A."/>
            <person name="Liu X."/>
            <person name="Liu J."/>
            <person name="Liu S."/>
            <person name="Lokyitsang T."/>
            <person name="Lokyitsang Y."/>
            <person name="Lubonja R."/>
            <person name="Lui A."/>
            <person name="MacDonald P."/>
            <person name="Magnisalis V."/>
            <person name="Maru K."/>
            <person name="Matthews C."/>
            <person name="McCusker W."/>
            <person name="McDonough S."/>
            <person name="Mehta T."/>
            <person name="Meldrim J."/>
            <person name="Meneus L."/>
            <person name="Mihai O."/>
            <person name="Mihalev A."/>
            <person name="Mihova T."/>
            <person name="Mittelman R."/>
            <person name="Mlenga V."/>
            <person name="Montmayeur A."/>
            <person name="Mulrain L."/>
            <person name="Navidi A."/>
            <person name="Naylor J."/>
            <person name="Negash T."/>
            <person name="Nguyen T."/>
            <person name="Nguyen N."/>
            <person name="Nicol R."/>
            <person name="Norbu C."/>
            <person name="Norbu N."/>
            <person name="Novod N."/>
            <person name="O'Neill B."/>
            <person name="Osman S."/>
            <person name="Markiewicz E."/>
            <person name="Oyono O.L."/>
            <person name="Patti C."/>
            <person name="Phunkhang P."/>
            <person name="Pierre F."/>
            <person name="Priest M."/>
            <person name="Raghuraman S."/>
            <person name="Rege F."/>
            <person name="Reyes R."/>
            <person name="Rise C."/>
            <person name="Rogov P."/>
            <person name="Ross K."/>
            <person name="Ryan E."/>
            <person name="Settipalli S."/>
            <person name="Shea T."/>
            <person name="Sherpa N."/>
            <person name="Shi L."/>
            <person name="Shih D."/>
            <person name="Sparrow T."/>
            <person name="Spaulding J."/>
            <person name="Stalker J."/>
            <person name="Stange-Thomann N."/>
            <person name="Stavropoulos S."/>
            <person name="Stone C."/>
            <person name="Strader C."/>
            <person name="Tesfaye S."/>
            <person name="Thomson T."/>
            <person name="Thoulutsang Y."/>
            <person name="Thoulutsang D."/>
            <person name="Topham K."/>
            <person name="Topping I."/>
            <person name="Tsamla T."/>
            <person name="Vassiliev H."/>
            <person name="Vo A."/>
            <person name="Wangchuk T."/>
            <person name="Wangdi T."/>
            <person name="Weiand M."/>
            <person name="Wilkinson J."/>
            <person name="Wilson A."/>
            <person name="Yadav S."/>
            <person name="Young G."/>
            <person name="Yu Q."/>
            <person name="Zembek L."/>
            <person name="Zhong D."/>
            <person name="Zimmer A."/>
            <person name="Zwirko Z."/>
            <person name="Jaffe D.B."/>
            <person name="Alvarez P."/>
            <person name="Brockman W."/>
            <person name="Butler J."/>
            <person name="Chin C."/>
            <person name="Gnerre S."/>
            <person name="Grabherr M."/>
            <person name="Kleber M."/>
            <person name="Mauceli E."/>
            <person name="MacCallum I."/>
        </authorList>
    </citation>
    <scope>NUCLEOTIDE SEQUENCE [LARGE SCALE GENOMIC DNA]</scope>
    <source>
        <strain evidence="4">Tucson 15287-2541.00</strain>
    </source>
</reference>